<sequence length="847" mass="90852">MATMDGSLSVAIRPLDQTTVLPTQGYPSRETRRFCLSLSILRGSTPPQNTMRSSFVLAALVGLAAASPAPAPHCLVTGDCGNELESRQISVVITNIINTINCKIFKICKPTTTTTTSRPAAATTTSTRPVVPAVTTTTSPIGVRTTTSTSVPATVVTTTAAATATSTGTTTSTGTAGTALASASSCDSTVLILARDDTGIAAGSAGLKGYGIPFQGLAIPQAGAPLPELFSGSKGNFGAIIIVDAIAYEYTDGWRSAVTTEQWDAIHKYQLAFGVRMVRINEYPGPLFGAAAGEGCCGAGVEQLISFTDVSDFPTANLKVNAGVSSQGLYHYPATITDTKTTKQVAKFAGGPGVVEGAAAVINNFDGREQFVWFTSWAPEWSATSNYLQHSHIHWMTRGLFLGKRKVHLSAQVDDLQLETDLYYPAGTVFKIRTGDLDAHIAWQRDINSRLAAGSEFWLELAHNGNGDIISATADNRPQDGVCNPNYAVDYPEQIDTPLEFQKPLGTGQDIWGTEFTKYGWSKTCAQRDEFASWFLDTSKLNAFAHLSHTFTHMGLNNATYKDTEREIQFNQAWMTQMGIDKATKFSPNGLVPPAITGMHNGDAIRAWMTNGITNVVGDNTRPPLRAKNEYWPLISNVADNGYDGLLIIPRYATTIYFNCDTAECTTREWIETSAGKGDFNSLLDNARAENTRHLLGLHADPYMFHQANMRQIDMPSITVGSQTGKMSLIMSWVETITQEMGRLTNWPITSLKHDDIGKSFSDRMALDQCEPKLSYSYSNGTTISSVTVSAKGNSCSVPVPVTIPAGTVTSSGAVKADQVGSEPPIQWVTLNGSPVTLNLGQTVGGA</sequence>
<dbReference type="PANTHER" id="PTHR31002">
    <property type="entry name" value="SERIPAUPERIN"/>
    <property type="match status" value="1"/>
</dbReference>
<dbReference type="Pfam" id="PF25117">
    <property type="entry name" value="Agd3_C"/>
    <property type="match status" value="1"/>
</dbReference>
<protein>
    <recommendedName>
        <fullName evidence="6">Extracellular serine-rich protein</fullName>
    </recommendedName>
</protein>
<feature type="domain" description="Agd3 deacetylase" evidence="1">
    <location>
        <begin position="409"/>
        <end position="775"/>
    </location>
</feature>
<proteinExistence type="predicted"/>
<gene>
    <name evidence="4" type="ORF">BN1708_003837</name>
</gene>
<evidence type="ECO:0000259" key="1">
    <source>
        <dbReference type="Pfam" id="PF25115"/>
    </source>
</evidence>
<evidence type="ECO:0000313" key="5">
    <source>
        <dbReference type="Proteomes" id="UP000044602"/>
    </source>
</evidence>
<dbReference type="Proteomes" id="UP000044602">
    <property type="component" value="Unassembled WGS sequence"/>
</dbReference>
<organism evidence="4 5">
    <name type="scientific">Verticillium longisporum</name>
    <name type="common">Verticillium dahliae var. longisporum</name>
    <dbReference type="NCBI Taxonomy" id="100787"/>
    <lineage>
        <taxon>Eukaryota</taxon>
        <taxon>Fungi</taxon>
        <taxon>Dikarya</taxon>
        <taxon>Ascomycota</taxon>
        <taxon>Pezizomycotina</taxon>
        <taxon>Sordariomycetes</taxon>
        <taxon>Hypocreomycetidae</taxon>
        <taxon>Glomerellales</taxon>
        <taxon>Plectosphaerellaceae</taxon>
        <taxon>Verticillium</taxon>
    </lineage>
</organism>
<evidence type="ECO:0000259" key="3">
    <source>
        <dbReference type="Pfam" id="PF25117"/>
    </source>
</evidence>
<feature type="domain" description="Agd3 C-terminal" evidence="3">
    <location>
        <begin position="776"/>
        <end position="844"/>
    </location>
</feature>
<dbReference type="InterPro" id="IPR056825">
    <property type="entry name" value="Agd3_C"/>
</dbReference>
<dbReference type="InterPro" id="IPR056826">
    <property type="entry name" value="Agd3_CE"/>
</dbReference>
<dbReference type="EMBL" id="CVQH01017779">
    <property type="protein sequence ID" value="CRK24696.1"/>
    <property type="molecule type" value="Genomic_DNA"/>
</dbReference>
<dbReference type="Pfam" id="PF25116">
    <property type="entry name" value="CBM87_Agd3"/>
    <property type="match status" value="1"/>
</dbReference>
<accession>A0A0G4LRH9</accession>
<feature type="domain" description="Agd3 CBM87" evidence="2">
    <location>
        <begin position="187"/>
        <end position="395"/>
    </location>
</feature>
<name>A0A0G4LRH9_VERLO</name>
<reference evidence="5" key="1">
    <citation type="submission" date="2015-05" db="EMBL/GenBank/DDBJ databases">
        <authorList>
            <person name="Fogelqvist Johan"/>
        </authorList>
    </citation>
    <scope>NUCLEOTIDE SEQUENCE [LARGE SCALE GENOMIC DNA]</scope>
</reference>
<dbReference type="Pfam" id="PF25115">
    <property type="entry name" value="Agd3_CE"/>
    <property type="match status" value="1"/>
</dbReference>
<dbReference type="STRING" id="100787.A0A0G4LRH9"/>
<evidence type="ECO:0000313" key="4">
    <source>
        <dbReference type="EMBL" id="CRK24696.1"/>
    </source>
</evidence>
<dbReference type="InterPro" id="IPR050788">
    <property type="entry name" value="Yeast_SRP1/TIP1_CWP"/>
</dbReference>
<keyword evidence="5" id="KW-1185">Reference proteome</keyword>
<evidence type="ECO:0000259" key="2">
    <source>
        <dbReference type="Pfam" id="PF25116"/>
    </source>
</evidence>
<dbReference type="PANTHER" id="PTHR31002:SF34">
    <property type="entry name" value="CELL WALL PROTEIN CWP1-RELATED"/>
    <property type="match status" value="1"/>
</dbReference>
<dbReference type="AlphaFoldDB" id="A0A0G4LRH9"/>
<dbReference type="InterPro" id="IPR056827">
    <property type="entry name" value="CBM87_Agd3"/>
</dbReference>
<evidence type="ECO:0008006" key="6">
    <source>
        <dbReference type="Google" id="ProtNLM"/>
    </source>
</evidence>